<dbReference type="EMBL" id="KQ947405">
    <property type="protein sequence ID" value="KUJ23302.1"/>
    <property type="molecule type" value="Genomic_DNA"/>
</dbReference>
<keyword evidence="2" id="KW-0539">Nucleus</keyword>
<dbReference type="GO" id="GO:0000981">
    <property type="term" value="F:DNA-binding transcription factor activity, RNA polymerase II-specific"/>
    <property type="evidence" value="ECO:0007669"/>
    <property type="project" value="InterPro"/>
</dbReference>
<dbReference type="RefSeq" id="XP_018077657.1">
    <property type="nucleotide sequence ID" value="XM_018214002.1"/>
</dbReference>
<proteinExistence type="predicted"/>
<dbReference type="PANTHER" id="PTHR37534:SF39">
    <property type="entry name" value="TRANSCRIPTION FACTOR DOMAIN-CONTAINING PROTEIN"/>
    <property type="match status" value="1"/>
</dbReference>
<reference evidence="4 5" key="1">
    <citation type="submission" date="2015-10" db="EMBL/GenBank/DDBJ databases">
        <title>Full genome of DAOMC 229536 Phialocephala scopiformis, a fungal endophyte of spruce producing the potent anti-insectan compound rugulosin.</title>
        <authorList>
            <consortium name="DOE Joint Genome Institute"/>
            <person name="Walker A.K."/>
            <person name="Frasz S.L."/>
            <person name="Seifert K.A."/>
            <person name="Miller J.D."/>
            <person name="Mondo S.J."/>
            <person name="Labutti K."/>
            <person name="Lipzen A."/>
            <person name="Dockter R."/>
            <person name="Kennedy M."/>
            <person name="Grigoriev I.V."/>
            <person name="Spatafora J.W."/>
        </authorList>
    </citation>
    <scope>NUCLEOTIDE SEQUENCE [LARGE SCALE GENOMIC DNA]</scope>
    <source>
        <strain evidence="4 5">CBS 120377</strain>
    </source>
</reference>
<evidence type="ECO:0000259" key="3">
    <source>
        <dbReference type="PROSITE" id="PS50048"/>
    </source>
</evidence>
<dbReference type="OrthoDB" id="5130013at2759"/>
<dbReference type="GO" id="GO:0000976">
    <property type="term" value="F:transcription cis-regulatory region binding"/>
    <property type="evidence" value="ECO:0007669"/>
    <property type="project" value="TreeGrafter"/>
</dbReference>
<evidence type="ECO:0000256" key="2">
    <source>
        <dbReference type="ARBA" id="ARBA00023242"/>
    </source>
</evidence>
<name>A0A194XUB8_MOLSC</name>
<accession>A0A194XUB8</accession>
<dbReference type="Pfam" id="PF00172">
    <property type="entry name" value="Zn_clus"/>
    <property type="match status" value="1"/>
</dbReference>
<dbReference type="PROSITE" id="PS50048">
    <property type="entry name" value="ZN2_CY6_FUNGAL_2"/>
    <property type="match status" value="1"/>
</dbReference>
<sequence>MKSSGRACGTCKDRRISCDRGFPICLQCIRSNRKCQGYEIRLSWPRRNDRKRSILGKTLTGTGKINSGLYSPVRIVNTSTSDIELYHYLASTGFGHLPCLPIVPRSISWTSITTDTDYNLLQYFTCVASSSLTAMGPCEGSPELRDVLIRVALSPSTSSSSAVLHSLLALSSLHRHGFQSHAARMKLSALSDLATSAKTGVDSDTAVSHIAALMLLCCFEIQHSSETSNLWIGYISSVKTVLKAANIDKLHKTGDLAALLYWASYHDVLAPFSLHYWGLSSREKRLISGDHDILVQNNNLYSLFEAFNETSYQCHSNLRKLSDVLTMILQAKSRRAAGLNHKDLLAVLEWKIRSINVPIANPMEGLDPSEMVSEKLMTEELFKLALFIFVERSLGDSSTKSEKLRSRTRSAFHIFSRLESLHRQFPLLIIANEARTDEDRLIVLDLISRTEENRSLRCLRGMKETIQSLWAQDDLAEKEPGYTEKIRAVLSSGGIMPSFI</sequence>
<dbReference type="Proteomes" id="UP000070700">
    <property type="component" value="Unassembled WGS sequence"/>
</dbReference>
<dbReference type="Pfam" id="PF11951">
    <property type="entry name" value="Fungal_trans_2"/>
    <property type="match status" value="1"/>
</dbReference>
<dbReference type="InterPro" id="IPR036864">
    <property type="entry name" value="Zn2-C6_fun-type_DNA-bd_sf"/>
</dbReference>
<dbReference type="SUPFAM" id="SSF57701">
    <property type="entry name" value="Zn2/Cys6 DNA-binding domain"/>
    <property type="match status" value="1"/>
</dbReference>
<dbReference type="GO" id="GO:0008270">
    <property type="term" value="F:zinc ion binding"/>
    <property type="evidence" value="ECO:0007669"/>
    <property type="project" value="InterPro"/>
</dbReference>
<dbReference type="PANTHER" id="PTHR37534">
    <property type="entry name" value="TRANSCRIPTIONAL ACTIVATOR PROTEIN UGA3"/>
    <property type="match status" value="1"/>
</dbReference>
<comment type="subcellular location">
    <subcellularLocation>
        <location evidence="1">Nucleus</location>
    </subcellularLocation>
</comment>
<evidence type="ECO:0000313" key="5">
    <source>
        <dbReference type="Proteomes" id="UP000070700"/>
    </source>
</evidence>
<dbReference type="Gene3D" id="4.10.240.10">
    <property type="entry name" value="Zn(2)-C6 fungal-type DNA-binding domain"/>
    <property type="match status" value="1"/>
</dbReference>
<dbReference type="GeneID" id="28823728"/>
<dbReference type="CDD" id="cd00067">
    <property type="entry name" value="GAL4"/>
    <property type="match status" value="1"/>
</dbReference>
<dbReference type="GO" id="GO:0005634">
    <property type="term" value="C:nucleus"/>
    <property type="evidence" value="ECO:0007669"/>
    <property type="project" value="UniProtKB-SubCell"/>
</dbReference>
<protein>
    <recommendedName>
        <fullName evidence="3">Zn(2)-C6 fungal-type domain-containing protein</fullName>
    </recommendedName>
</protein>
<dbReference type="PROSITE" id="PS00463">
    <property type="entry name" value="ZN2_CY6_FUNGAL_1"/>
    <property type="match status" value="1"/>
</dbReference>
<dbReference type="InterPro" id="IPR021858">
    <property type="entry name" value="Fun_TF"/>
</dbReference>
<organism evidence="4 5">
    <name type="scientific">Mollisia scopiformis</name>
    <name type="common">Conifer needle endophyte fungus</name>
    <name type="synonym">Phialocephala scopiformis</name>
    <dbReference type="NCBI Taxonomy" id="149040"/>
    <lineage>
        <taxon>Eukaryota</taxon>
        <taxon>Fungi</taxon>
        <taxon>Dikarya</taxon>
        <taxon>Ascomycota</taxon>
        <taxon>Pezizomycotina</taxon>
        <taxon>Leotiomycetes</taxon>
        <taxon>Helotiales</taxon>
        <taxon>Mollisiaceae</taxon>
        <taxon>Mollisia</taxon>
    </lineage>
</organism>
<dbReference type="InParanoid" id="A0A194XUB8"/>
<dbReference type="GO" id="GO:0045944">
    <property type="term" value="P:positive regulation of transcription by RNA polymerase II"/>
    <property type="evidence" value="ECO:0007669"/>
    <property type="project" value="TreeGrafter"/>
</dbReference>
<evidence type="ECO:0000256" key="1">
    <source>
        <dbReference type="ARBA" id="ARBA00004123"/>
    </source>
</evidence>
<dbReference type="KEGG" id="psco:LY89DRAFT_680072"/>
<feature type="domain" description="Zn(2)-C6 fungal-type" evidence="3">
    <location>
        <begin position="7"/>
        <end position="35"/>
    </location>
</feature>
<dbReference type="AlphaFoldDB" id="A0A194XUB8"/>
<evidence type="ECO:0000313" key="4">
    <source>
        <dbReference type="EMBL" id="KUJ23302.1"/>
    </source>
</evidence>
<dbReference type="SMART" id="SM00066">
    <property type="entry name" value="GAL4"/>
    <property type="match status" value="1"/>
</dbReference>
<dbReference type="InterPro" id="IPR001138">
    <property type="entry name" value="Zn2Cys6_DnaBD"/>
</dbReference>
<keyword evidence="5" id="KW-1185">Reference proteome</keyword>
<gene>
    <name evidence="4" type="ORF">LY89DRAFT_680072</name>
</gene>